<name>A0A498HVV4_MALDO</name>
<dbReference type="STRING" id="3750.A0A498HVV4"/>
<comment type="caution">
    <text evidence="2">The sequence shown here is derived from an EMBL/GenBank/DDBJ whole genome shotgun (WGS) entry which is preliminary data.</text>
</comment>
<feature type="compositionally biased region" description="Low complexity" evidence="1">
    <location>
        <begin position="32"/>
        <end position="47"/>
    </location>
</feature>
<dbReference type="EMBL" id="RDQH01000341">
    <property type="protein sequence ID" value="RXH74920.1"/>
    <property type="molecule type" value="Genomic_DNA"/>
</dbReference>
<gene>
    <name evidence="2" type="ORF">DVH24_029641</name>
</gene>
<feature type="compositionally biased region" description="Polar residues" evidence="1">
    <location>
        <begin position="248"/>
        <end position="257"/>
    </location>
</feature>
<keyword evidence="3" id="KW-1185">Reference proteome</keyword>
<dbReference type="PANTHER" id="PTHR47591:SF13">
    <property type="entry name" value="OS02G0293900 PROTEIN"/>
    <property type="match status" value="1"/>
</dbReference>
<feature type="region of interest" description="Disordered" evidence="1">
    <location>
        <begin position="231"/>
        <end position="305"/>
    </location>
</feature>
<accession>A0A498HVV4</accession>
<evidence type="ECO:0008006" key="4">
    <source>
        <dbReference type="Google" id="ProtNLM"/>
    </source>
</evidence>
<dbReference type="Proteomes" id="UP000290289">
    <property type="component" value="Chromosome 15"/>
</dbReference>
<sequence length="305" mass="30763">MTNSKDTTTTTNQGSSAEGQQPRNENVSSNVTGAAPTTPPSTHARTPTPTPPPPHSTGQVNAGGGDGGFLRSSGTPPVRTHLTTGQFNVGGFATGGSSVTPPGPNKGSPGHGSPSPSRGTSTPRRGSPSGGRRTPSRGSKSPPSGRGSPSSLGRGSSPAGGNISQIGGSSFTPVRVEISLGGRLAAAGSMAVGGQLGKRKAEVKAPEGMTPTCPVCNRSDFSSWKALFGHQRSHPERPYRGAFPPPGQQQGEASNAANVREARDVEEDNEGRGGIDLNMPPPDDDDDDVTDDNRDSGDSGGGAEA</sequence>
<dbReference type="AlphaFoldDB" id="A0A498HVV4"/>
<proteinExistence type="predicted"/>
<feature type="compositionally biased region" description="Polar residues" evidence="1">
    <location>
        <begin position="1"/>
        <end position="31"/>
    </location>
</feature>
<reference evidence="2 3" key="1">
    <citation type="submission" date="2018-10" db="EMBL/GenBank/DDBJ databases">
        <title>A high-quality apple genome assembly.</title>
        <authorList>
            <person name="Hu J."/>
        </authorList>
    </citation>
    <scope>NUCLEOTIDE SEQUENCE [LARGE SCALE GENOMIC DNA]</scope>
    <source>
        <strain evidence="3">cv. HFTH1</strain>
        <tissue evidence="2">Young leaf</tissue>
    </source>
</reference>
<protein>
    <recommendedName>
        <fullName evidence="4">C2H2-type domain-containing protein</fullName>
    </recommendedName>
</protein>
<dbReference type="PANTHER" id="PTHR47591">
    <property type="entry name" value="ZINC FINGER PROTEIN ZAT2-RELATED"/>
    <property type="match status" value="1"/>
</dbReference>
<feature type="compositionally biased region" description="Low complexity" evidence="1">
    <location>
        <begin position="105"/>
        <end position="161"/>
    </location>
</feature>
<evidence type="ECO:0000313" key="3">
    <source>
        <dbReference type="Proteomes" id="UP000290289"/>
    </source>
</evidence>
<evidence type="ECO:0000256" key="1">
    <source>
        <dbReference type="SAM" id="MobiDB-lite"/>
    </source>
</evidence>
<evidence type="ECO:0000313" key="2">
    <source>
        <dbReference type="EMBL" id="RXH74920.1"/>
    </source>
</evidence>
<feature type="region of interest" description="Disordered" evidence="1">
    <location>
        <begin position="1"/>
        <end position="170"/>
    </location>
</feature>
<organism evidence="2 3">
    <name type="scientific">Malus domestica</name>
    <name type="common">Apple</name>
    <name type="synonym">Pyrus malus</name>
    <dbReference type="NCBI Taxonomy" id="3750"/>
    <lineage>
        <taxon>Eukaryota</taxon>
        <taxon>Viridiplantae</taxon>
        <taxon>Streptophyta</taxon>
        <taxon>Embryophyta</taxon>
        <taxon>Tracheophyta</taxon>
        <taxon>Spermatophyta</taxon>
        <taxon>Magnoliopsida</taxon>
        <taxon>eudicotyledons</taxon>
        <taxon>Gunneridae</taxon>
        <taxon>Pentapetalae</taxon>
        <taxon>rosids</taxon>
        <taxon>fabids</taxon>
        <taxon>Rosales</taxon>
        <taxon>Rosaceae</taxon>
        <taxon>Amygdaloideae</taxon>
        <taxon>Maleae</taxon>
        <taxon>Malus</taxon>
    </lineage>
</organism>